<accession>A0A7W8YPC8</accession>
<dbReference type="Gene3D" id="3.40.710.10">
    <property type="entry name" value="DD-peptidase/beta-lactamase superfamily"/>
    <property type="match status" value="1"/>
</dbReference>
<comment type="caution">
    <text evidence="2">The sequence shown here is derived from an EMBL/GenBank/DDBJ whole genome shotgun (WGS) entry which is preliminary data.</text>
</comment>
<reference evidence="2 3" key="1">
    <citation type="submission" date="2020-08" db="EMBL/GenBank/DDBJ databases">
        <title>Genomic Encyclopedia of Type Strains, Phase IV (KMG-V): Genome sequencing to study the core and pangenomes of soil and plant-associated prokaryotes.</title>
        <authorList>
            <person name="Whitman W."/>
        </authorList>
    </citation>
    <scope>NUCLEOTIDE SEQUENCE [LARGE SCALE GENOMIC DNA]</scope>
    <source>
        <strain evidence="2 3">MP7CTX6</strain>
    </source>
</reference>
<dbReference type="RefSeq" id="WP_183865257.1">
    <property type="nucleotide sequence ID" value="NZ_JACHCF010000001.1"/>
</dbReference>
<dbReference type="InterPro" id="IPR001466">
    <property type="entry name" value="Beta-lactam-related"/>
</dbReference>
<dbReference type="PANTHER" id="PTHR43283">
    <property type="entry name" value="BETA-LACTAMASE-RELATED"/>
    <property type="match status" value="1"/>
</dbReference>
<evidence type="ECO:0000259" key="1">
    <source>
        <dbReference type="Pfam" id="PF00144"/>
    </source>
</evidence>
<proteinExistence type="predicted"/>
<dbReference type="AlphaFoldDB" id="A0A7W8YPC8"/>
<dbReference type="InterPro" id="IPR050789">
    <property type="entry name" value="Diverse_Enzym_Activities"/>
</dbReference>
<evidence type="ECO:0000313" key="3">
    <source>
        <dbReference type="Proteomes" id="UP000537718"/>
    </source>
</evidence>
<name>A0A7W8YPC8_9SPHI</name>
<gene>
    <name evidence="2" type="ORF">HDE69_000114</name>
</gene>
<dbReference type="InterPro" id="IPR012338">
    <property type="entry name" value="Beta-lactam/transpept-like"/>
</dbReference>
<feature type="domain" description="Beta-lactamase-related" evidence="1">
    <location>
        <begin position="32"/>
        <end position="396"/>
    </location>
</feature>
<evidence type="ECO:0000313" key="2">
    <source>
        <dbReference type="EMBL" id="MBB5619078.1"/>
    </source>
</evidence>
<organism evidence="2 3">
    <name type="scientific">Pedobacter cryoconitis</name>
    <dbReference type="NCBI Taxonomy" id="188932"/>
    <lineage>
        <taxon>Bacteria</taxon>
        <taxon>Pseudomonadati</taxon>
        <taxon>Bacteroidota</taxon>
        <taxon>Sphingobacteriia</taxon>
        <taxon>Sphingobacteriales</taxon>
        <taxon>Sphingobacteriaceae</taxon>
        <taxon>Pedobacter</taxon>
    </lineage>
</organism>
<protein>
    <submittedName>
        <fullName evidence="2">CubicO group peptidase (Beta-lactamase class C family)</fullName>
    </submittedName>
</protein>
<dbReference type="Pfam" id="PF00144">
    <property type="entry name" value="Beta-lactamase"/>
    <property type="match status" value="1"/>
</dbReference>
<dbReference type="PANTHER" id="PTHR43283:SF3">
    <property type="entry name" value="BETA-LACTAMASE FAMILY PROTEIN (AFU_ORTHOLOGUE AFUA_5G07500)"/>
    <property type="match status" value="1"/>
</dbReference>
<sequence length="420" mass="47431">MIKYPLMLTMMLSGTNLQAQRPVITNEKLYRIDNLAQELIQTGQIAGASVLLFKDGQTIYNKAFGYADPETKKAMQTNSIFRIASQTKAITSIAAMMLWEQGKFLLDEPVSKYIPEFKKTAVLEKFNSADSSYTTLPVVREITIRDLLRHTSGLSYPVFSIDERLNAIYAKAGVSTGLGSKGVLKERIELLAKQPLLHQPGEAFTYGLNTDVLGRLVEVWSGLNLNDFLKTRIFDPLEMEDTYFHLPKGKVDRLVALDQKVDGKLKKRKELIFEGNEVNYPAADGIYVSGGAGLSSTTSDYLKFLQMVLNKGVYKGKRLIGEKTIKLMLKNQLTESMKINGQEEGFQFGLGWGLVNERNSYLHPLSTGSFFWGGAYNTHYWVDPKEQLIGLVFTQEYMPDSYWDLGYLFKNVFYSLIESK</sequence>
<dbReference type="Proteomes" id="UP000537718">
    <property type="component" value="Unassembled WGS sequence"/>
</dbReference>
<dbReference type="EMBL" id="JACHCF010000001">
    <property type="protein sequence ID" value="MBB5619078.1"/>
    <property type="molecule type" value="Genomic_DNA"/>
</dbReference>
<dbReference type="SUPFAM" id="SSF56601">
    <property type="entry name" value="beta-lactamase/transpeptidase-like"/>
    <property type="match status" value="1"/>
</dbReference>